<sequence length="124" mass="13634">MLPDLPRTPEAALVTAILMQAYRDLFVTVRTESNASFTTQSDQDQAITFLTDTAGAYAQHRNALCALIGWDGDVLAARVRAMMDGDDFAPPTPDATPATLERHAAAVERLRERWHALKQPRQAA</sequence>
<evidence type="ECO:0000313" key="2">
    <source>
        <dbReference type="Proteomes" id="UP001064087"/>
    </source>
</evidence>
<evidence type="ECO:0000313" key="1">
    <source>
        <dbReference type="EMBL" id="UXX82072.1"/>
    </source>
</evidence>
<proteinExistence type="predicted"/>
<gene>
    <name evidence="1" type="ORF">N7U68_13255</name>
</gene>
<organism evidence="1 2">
    <name type="scientific">Roseovarius pelagicus</name>
    <dbReference type="NCBI Taxonomy" id="2980108"/>
    <lineage>
        <taxon>Bacteria</taxon>
        <taxon>Pseudomonadati</taxon>
        <taxon>Pseudomonadota</taxon>
        <taxon>Alphaproteobacteria</taxon>
        <taxon>Rhodobacterales</taxon>
        <taxon>Roseobacteraceae</taxon>
        <taxon>Roseovarius</taxon>
    </lineage>
</organism>
<dbReference type="Proteomes" id="UP001064087">
    <property type="component" value="Chromosome"/>
</dbReference>
<dbReference type="RefSeq" id="WP_263047101.1">
    <property type="nucleotide sequence ID" value="NZ_CP106738.1"/>
</dbReference>
<reference evidence="1" key="1">
    <citation type="submission" date="2022-10" db="EMBL/GenBank/DDBJ databases">
        <title>Roseovarius pelagicus sp. nov., isolated from Arctic seawater.</title>
        <authorList>
            <person name="Hong Y.W."/>
            <person name="Hwang C.Y."/>
        </authorList>
    </citation>
    <scope>NUCLEOTIDE SEQUENCE</scope>
    <source>
        <strain evidence="1">HL-MP18</strain>
    </source>
</reference>
<name>A0ABY6D7F5_9RHOB</name>
<accession>A0ABY6D7F5</accession>
<keyword evidence="2" id="KW-1185">Reference proteome</keyword>
<protein>
    <submittedName>
        <fullName evidence="1">Uncharacterized protein</fullName>
    </submittedName>
</protein>
<dbReference type="EMBL" id="CP106738">
    <property type="protein sequence ID" value="UXX82072.1"/>
    <property type="molecule type" value="Genomic_DNA"/>
</dbReference>